<dbReference type="PANTHER" id="PTHR30435:SF12">
    <property type="entry name" value="FLAGELLAR BASAL BODY ROD PROTEIN FLGB"/>
    <property type="match status" value="1"/>
</dbReference>
<comment type="function">
    <text evidence="5 6">Structural component of flagellum, the bacterial motility apparatus. Part of the rod structure of flagellar basal body.</text>
</comment>
<evidence type="ECO:0000256" key="6">
    <source>
        <dbReference type="PIRNR" id="PIRNR002889"/>
    </source>
</evidence>
<dbReference type="InterPro" id="IPR001444">
    <property type="entry name" value="Flag_bb_rod_N"/>
</dbReference>
<dbReference type="PIRSF" id="PIRSF002889">
    <property type="entry name" value="Rod_FlgB"/>
    <property type="match status" value="1"/>
</dbReference>
<keyword evidence="10" id="KW-1185">Reference proteome</keyword>
<dbReference type="Proteomes" id="UP001595692">
    <property type="component" value="Unassembled WGS sequence"/>
</dbReference>
<protein>
    <recommendedName>
        <fullName evidence="3 6">Flagellar basal body rod protein FlgB</fullName>
    </recommendedName>
</protein>
<evidence type="ECO:0000313" key="10">
    <source>
        <dbReference type="Proteomes" id="UP001595692"/>
    </source>
</evidence>
<dbReference type="PROSITE" id="PS00588">
    <property type="entry name" value="FLAGELLA_BB_ROD"/>
    <property type="match status" value="1"/>
</dbReference>
<comment type="subunit">
    <text evidence="6">The basal body constitutes a major portion of the flagellar organelle and consists of a number of rings mounted on a central rod.</text>
</comment>
<comment type="caution">
    <text evidence="9">The sequence shown here is derived from an EMBL/GenBank/DDBJ whole genome shotgun (WGS) entry which is preliminary data.</text>
</comment>
<feature type="domain" description="Flagellar basal body rod protein N-terminal" evidence="8">
    <location>
        <begin position="21"/>
        <end position="39"/>
    </location>
</feature>
<keyword evidence="9" id="KW-0969">Cilium</keyword>
<accession>A0ABV8CJD6</accession>
<evidence type="ECO:0000256" key="3">
    <source>
        <dbReference type="ARBA" id="ARBA00014376"/>
    </source>
</evidence>
<dbReference type="InterPro" id="IPR006300">
    <property type="entry name" value="FlgB"/>
</dbReference>
<name>A0ABV8CJD6_9GAMM</name>
<dbReference type="EMBL" id="JBHSAF010000001">
    <property type="protein sequence ID" value="MFC3912129.1"/>
    <property type="molecule type" value="Genomic_DNA"/>
</dbReference>
<feature type="region of interest" description="Disordered" evidence="7">
    <location>
        <begin position="76"/>
        <end position="98"/>
    </location>
</feature>
<evidence type="ECO:0000259" key="8">
    <source>
        <dbReference type="Pfam" id="PF00460"/>
    </source>
</evidence>
<reference evidence="10" key="1">
    <citation type="journal article" date="2019" name="Int. J. Syst. Evol. Microbiol.">
        <title>The Global Catalogue of Microorganisms (GCM) 10K type strain sequencing project: providing services to taxonomists for standard genome sequencing and annotation.</title>
        <authorList>
            <consortium name="The Broad Institute Genomics Platform"/>
            <consortium name="The Broad Institute Genome Sequencing Center for Infectious Disease"/>
            <person name="Wu L."/>
            <person name="Ma J."/>
        </authorList>
    </citation>
    <scope>NUCLEOTIDE SEQUENCE [LARGE SCALE GENOMIC DNA]</scope>
    <source>
        <strain evidence="10">CCUG 54939</strain>
    </source>
</reference>
<evidence type="ECO:0000256" key="7">
    <source>
        <dbReference type="SAM" id="MobiDB-lite"/>
    </source>
</evidence>
<sequence>MAISFDKAFGIHQYTLGVRAERAEVISANIANADTPGYKARDLDFSSALEQAKSQLQSGVSLARSDSRHLQADSAFSGALKYRNPDQPDTGDGNSVDVQQERMAFMENGLEYQTSMEFLNSRISGLLKAIKGDQA</sequence>
<keyword evidence="9" id="KW-0966">Cell projection</keyword>
<dbReference type="NCBIfam" id="TIGR01396">
    <property type="entry name" value="FlgB"/>
    <property type="match status" value="1"/>
</dbReference>
<keyword evidence="9" id="KW-0282">Flagellum</keyword>
<dbReference type="PANTHER" id="PTHR30435">
    <property type="entry name" value="FLAGELLAR PROTEIN"/>
    <property type="match status" value="1"/>
</dbReference>
<dbReference type="Pfam" id="PF00460">
    <property type="entry name" value="Flg_bb_rod"/>
    <property type="match status" value="1"/>
</dbReference>
<organism evidence="9 10">
    <name type="scientific">Pseudaeromonas sharmana</name>
    <dbReference type="NCBI Taxonomy" id="328412"/>
    <lineage>
        <taxon>Bacteria</taxon>
        <taxon>Pseudomonadati</taxon>
        <taxon>Pseudomonadota</taxon>
        <taxon>Gammaproteobacteria</taxon>
        <taxon>Aeromonadales</taxon>
        <taxon>Aeromonadaceae</taxon>
        <taxon>Pseudaeromonas</taxon>
    </lineage>
</organism>
<evidence type="ECO:0000256" key="2">
    <source>
        <dbReference type="ARBA" id="ARBA00009677"/>
    </source>
</evidence>
<dbReference type="RefSeq" id="WP_377150165.1">
    <property type="nucleotide sequence ID" value="NZ_JBHSAF010000001.1"/>
</dbReference>
<gene>
    <name evidence="9" type="primary">flgB</name>
    <name evidence="9" type="ORF">ACFOSS_01465</name>
</gene>
<evidence type="ECO:0000313" key="9">
    <source>
        <dbReference type="EMBL" id="MFC3912129.1"/>
    </source>
</evidence>
<comment type="similarity">
    <text evidence="2 6">Belongs to the flagella basal body rod proteins family.</text>
</comment>
<evidence type="ECO:0000256" key="1">
    <source>
        <dbReference type="ARBA" id="ARBA00004117"/>
    </source>
</evidence>
<evidence type="ECO:0000256" key="5">
    <source>
        <dbReference type="ARBA" id="ARBA00024934"/>
    </source>
</evidence>
<proteinExistence type="inferred from homology"/>
<evidence type="ECO:0000256" key="4">
    <source>
        <dbReference type="ARBA" id="ARBA00023143"/>
    </source>
</evidence>
<keyword evidence="4 6" id="KW-0975">Bacterial flagellum</keyword>
<dbReference type="InterPro" id="IPR019776">
    <property type="entry name" value="Flagellar_basal_body_rod_CS"/>
</dbReference>
<comment type="subcellular location">
    <subcellularLocation>
        <location evidence="1 6">Bacterial flagellum basal body</location>
    </subcellularLocation>
</comment>